<dbReference type="EMBL" id="JAPCXB010000061">
    <property type="protein sequence ID" value="KAJ1611261.1"/>
    <property type="molecule type" value="Genomic_DNA"/>
</dbReference>
<name>A0ABQ8P7J2_9CRYT</name>
<accession>A0ABQ8P7J2</accession>
<proteinExistence type="predicted"/>
<organism evidence="1 2">
    <name type="scientific">Cryptosporidium canis</name>
    <dbReference type="NCBI Taxonomy" id="195482"/>
    <lineage>
        <taxon>Eukaryota</taxon>
        <taxon>Sar</taxon>
        <taxon>Alveolata</taxon>
        <taxon>Apicomplexa</taxon>
        <taxon>Conoidasida</taxon>
        <taxon>Coccidia</taxon>
        <taxon>Eucoccidiorida</taxon>
        <taxon>Eimeriorina</taxon>
        <taxon>Cryptosporidiidae</taxon>
        <taxon>Cryptosporidium</taxon>
    </lineage>
</organism>
<keyword evidence="2" id="KW-1185">Reference proteome</keyword>
<evidence type="ECO:0000313" key="1">
    <source>
        <dbReference type="EMBL" id="KAJ1611261.1"/>
    </source>
</evidence>
<protein>
    <submittedName>
        <fullName evidence="1">Uncharacterized protein</fullName>
    </submittedName>
</protein>
<dbReference type="Gene3D" id="3.40.1000.30">
    <property type="match status" value="1"/>
</dbReference>
<reference evidence="1" key="1">
    <citation type="submission" date="2022-10" db="EMBL/GenBank/DDBJ databases">
        <title>Adaptive evolution leads to modifications in subtelomeric GC content in a zoonotic Cryptosporidium species.</title>
        <authorList>
            <person name="Li J."/>
            <person name="Feng Y."/>
            <person name="Xiao L."/>
        </authorList>
    </citation>
    <scope>NUCLEOTIDE SEQUENCE</scope>
    <source>
        <strain evidence="1">25894</strain>
    </source>
</reference>
<gene>
    <name evidence="1" type="ORF">OJ252_1623</name>
</gene>
<evidence type="ECO:0000313" key="2">
    <source>
        <dbReference type="Proteomes" id="UP001071777"/>
    </source>
</evidence>
<comment type="caution">
    <text evidence="1">The sequence shown here is derived from an EMBL/GenBank/DDBJ whole genome shotgun (WGS) entry which is preliminary data.</text>
</comment>
<dbReference type="Proteomes" id="UP001071777">
    <property type="component" value="Unassembled WGS sequence"/>
</dbReference>
<sequence length="284" mass="32178">MENSFWMPILFRYLKLESLQDKISIIIHSLLLDYGFVPVQCNNNNAERQVEEALNSSNSPEDFELLISSQTGGISIEILPSSWRSSSGVNKLFYINKNHFTHASKIIPELEIELKSSTESVFSIIKSYTVEEILTMEFLIKMFEGHNSDDQRLLELSNSIKKKVDEFLNLKVYSKERNSRVFAGVTQTTTDPKHEPLERAAINSFQRCIGNNHYERFDPLIDDKGIRGSLVGPNSIIFKSRPSRVGKPNIIPTSSIPGGTTIPDNDMFLPPGSNYNNTFNFSGY</sequence>